<sequence length="307" mass="32265">MRAVLMSGYGGTEVLQVAEVPDPIAGAGEVVVDIHAASVNAADAKVRAGVTVYDDMSFPHILGRDFSGVVSTVGDGADLRPGDEVFGVCLRGTDGGYAERIVIPAAIVARKPTGIDHTGAAALALAGVTAIYGLEDAGELHRGQHVLIQGGAGGVAGFAIQLAKFLGAEVTTTCSANNADYVTQLGADHVIDYHRTDFTTLGARFDLVYDTVGGEVQRRSATVVRPGGRLVYCAPGPEGRSPSRDDIGVIHPEVRRDRAHLDRVTELVTTGAVRLPTITSFPLDQVADAHRLSESRHLQGKLVLRMR</sequence>
<protein>
    <submittedName>
        <fullName evidence="2">NADP-dependent oxidoreductase</fullName>
    </submittedName>
</protein>
<dbReference type="Proteomes" id="UP000663792">
    <property type="component" value="Unassembled WGS sequence"/>
</dbReference>
<gene>
    <name evidence="2" type="ORF">JL106_01450</name>
</gene>
<name>A0A938YAA6_9ACTN</name>
<keyword evidence="3" id="KW-1185">Reference proteome</keyword>
<dbReference type="InterPro" id="IPR011032">
    <property type="entry name" value="GroES-like_sf"/>
</dbReference>
<dbReference type="EMBL" id="JAERWK010000003">
    <property type="protein sequence ID" value="MBM9465943.1"/>
    <property type="molecule type" value="Genomic_DNA"/>
</dbReference>
<dbReference type="PANTHER" id="PTHR11695">
    <property type="entry name" value="ALCOHOL DEHYDROGENASE RELATED"/>
    <property type="match status" value="1"/>
</dbReference>
<accession>A0A938YAA6</accession>
<dbReference type="SUPFAM" id="SSF50129">
    <property type="entry name" value="GroES-like"/>
    <property type="match status" value="1"/>
</dbReference>
<dbReference type="Gene3D" id="3.40.50.720">
    <property type="entry name" value="NAD(P)-binding Rossmann-like Domain"/>
    <property type="match status" value="1"/>
</dbReference>
<dbReference type="InterPro" id="IPR050700">
    <property type="entry name" value="YIM1/Zinc_Alcohol_DH_Fams"/>
</dbReference>
<dbReference type="InterPro" id="IPR013154">
    <property type="entry name" value="ADH-like_N"/>
</dbReference>
<dbReference type="AlphaFoldDB" id="A0A938YAA6"/>
<dbReference type="CDD" id="cd05289">
    <property type="entry name" value="MDR_like_2"/>
    <property type="match status" value="1"/>
</dbReference>
<dbReference type="SMART" id="SM00829">
    <property type="entry name" value="PKS_ER"/>
    <property type="match status" value="1"/>
</dbReference>
<dbReference type="Gene3D" id="3.90.180.10">
    <property type="entry name" value="Medium-chain alcohol dehydrogenases, catalytic domain"/>
    <property type="match status" value="1"/>
</dbReference>
<dbReference type="PANTHER" id="PTHR11695:SF294">
    <property type="entry name" value="RETICULON-4-INTERACTING PROTEIN 1, MITOCHONDRIAL"/>
    <property type="match status" value="1"/>
</dbReference>
<organism evidence="2 3">
    <name type="scientific">Nakamurella leprariae</name>
    <dbReference type="NCBI Taxonomy" id="2803911"/>
    <lineage>
        <taxon>Bacteria</taxon>
        <taxon>Bacillati</taxon>
        <taxon>Actinomycetota</taxon>
        <taxon>Actinomycetes</taxon>
        <taxon>Nakamurellales</taxon>
        <taxon>Nakamurellaceae</taxon>
        <taxon>Nakamurella</taxon>
    </lineage>
</organism>
<dbReference type="SUPFAM" id="SSF51735">
    <property type="entry name" value="NAD(P)-binding Rossmann-fold domains"/>
    <property type="match status" value="1"/>
</dbReference>
<dbReference type="Pfam" id="PF13602">
    <property type="entry name" value="ADH_zinc_N_2"/>
    <property type="match status" value="1"/>
</dbReference>
<reference evidence="2" key="1">
    <citation type="submission" date="2021-01" db="EMBL/GenBank/DDBJ databases">
        <title>YIM 132084 draft genome.</title>
        <authorList>
            <person name="An D."/>
        </authorList>
    </citation>
    <scope>NUCLEOTIDE SEQUENCE</scope>
    <source>
        <strain evidence="2">YIM 132084</strain>
    </source>
</reference>
<evidence type="ECO:0000313" key="3">
    <source>
        <dbReference type="Proteomes" id="UP000663792"/>
    </source>
</evidence>
<feature type="domain" description="Enoyl reductase (ER)" evidence="1">
    <location>
        <begin position="10"/>
        <end position="304"/>
    </location>
</feature>
<dbReference type="RefSeq" id="WP_205258902.1">
    <property type="nucleotide sequence ID" value="NZ_JAERWK010000003.1"/>
</dbReference>
<comment type="caution">
    <text evidence="2">The sequence shown here is derived from an EMBL/GenBank/DDBJ whole genome shotgun (WGS) entry which is preliminary data.</text>
</comment>
<proteinExistence type="predicted"/>
<dbReference type="InterPro" id="IPR036291">
    <property type="entry name" value="NAD(P)-bd_dom_sf"/>
</dbReference>
<dbReference type="InterPro" id="IPR020843">
    <property type="entry name" value="ER"/>
</dbReference>
<evidence type="ECO:0000313" key="2">
    <source>
        <dbReference type="EMBL" id="MBM9465943.1"/>
    </source>
</evidence>
<evidence type="ECO:0000259" key="1">
    <source>
        <dbReference type="SMART" id="SM00829"/>
    </source>
</evidence>
<dbReference type="Pfam" id="PF08240">
    <property type="entry name" value="ADH_N"/>
    <property type="match status" value="1"/>
</dbReference>
<dbReference type="GO" id="GO:0016491">
    <property type="term" value="F:oxidoreductase activity"/>
    <property type="evidence" value="ECO:0007669"/>
    <property type="project" value="InterPro"/>
</dbReference>